<organism evidence="2 3">
    <name type="scientific">Dendryphion nanum</name>
    <dbReference type="NCBI Taxonomy" id="256645"/>
    <lineage>
        <taxon>Eukaryota</taxon>
        <taxon>Fungi</taxon>
        <taxon>Dikarya</taxon>
        <taxon>Ascomycota</taxon>
        <taxon>Pezizomycotina</taxon>
        <taxon>Dothideomycetes</taxon>
        <taxon>Pleosporomycetidae</taxon>
        <taxon>Pleosporales</taxon>
        <taxon>Torulaceae</taxon>
        <taxon>Dendryphion</taxon>
    </lineage>
</organism>
<sequence length="179" mass="19660">MVAWPETKKPRNKWRTWLQLSKFRNAAALGLTLHLNNSICPHLERGVSIYAARGRRPTELCDVLYANSRTNLQAYPLWTRSPLSLSHPPIHPACHHPARPAQPLPQGPASPAFSSLSSGAPALNNGHAIKEGALRTAFHPIHSLSIIRSIARTEYFVHDGPQPIGSSFCLDRLGSVVSD</sequence>
<evidence type="ECO:0000313" key="3">
    <source>
        <dbReference type="Proteomes" id="UP000700596"/>
    </source>
</evidence>
<dbReference type="Proteomes" id="UP000700596">
    <property type="component" value="Unassembled WGS sequence"/>
</dbReference>
<dbReference type="AlphaFoldDB" id="A0A9P9EIQ7"/>
<proteinExistence type="predicted"/>
<dbReference type="EMBL" id="JAGMWT010000001">
    <property type="protein sequence ID" value="KAH7138403.1"/>
    <property type="molecule type" value="Genomic_DNA"/>
</dbReference>
<feature type="region of interest" description="Disordered" evidence="1">
    <location>
        <begin position="89"/>
        <end position="116"/>
    </location>
</feature>
<comment type="caution">
    <text evidence="2">The sequence shown here is derived from an EMBL/GenBank/DDBJ whole genome shotgun (WGS) entry which is preliminary data.</text>
</comment>
<evidence type="ECO:0000313" key="2">
    <source>
        <dbReference type="EMBL" id="KAH7138403.1"/>
    </source>
</evidence>
<gene>
    <name evidence="2" type="ORF">B0J11DRAFT_514337</name>
</gene>
<keyword evidence="3" id="KW-1185">Reference proteome</keyword>
<protein>
    <submittedName>
        <fullName evidence="2">Uncharacterized protein</fullName>
    </submittedName>
</protein>
<evidence type="ECO:0000256" key="1">
    <source>
        <dbReference type="SAM" id="MobiDB-lite"/>
    </source>
</evidence>
<accession>A0A9P9EIQ7</accession>
<reference evidence="2" key="1">
    <citation type="journal article" date="2021" name="Nat. Commun.">
        <title>Genetic determinants of endophytism in the Arabidopsis root mycobiome.</title>
        <authorList>
            <person name="Mesny F."/>
            <person name="Miyauchi S."/>
            <person name="Thiergart T."/>
            <person name="Pickel B."/>
            <person name="Atanasova L."/>
            <person name="Karlsson M."/>
            <person name="Huettel B."/>
            <person name="Barry K.W."/>
            <person name="Haridas S."/>
            <person name="Chen C."/>
            <person name="Bauer D."/>
            <person name="Andreopoulos W."/>
            <person name="Pangilinan J."/>
            <person name="LaButti K."/>
            <person name="Riley R."/>
            <person name="Lipzen A."/>
            <person name="Clum A."/>
            <person name="Drula E."/>
            <person name="Henrissat B."/>
            <person name="Kohler A."/>
            <person name="Grigoriev I.V."/>
            <person name="Martin F.M."/>
            <person name="Hacquard S."/>
        </authorList>
    </citation>
    <scope>NUCLEOTIDE SEQUENCE</scope>
    <source>
        <strain evidence="2">MPI-CAGE-CH-0243</strain>
    </source>
</reference>
<name>A0A9P9EIQ7_9PLEO</name>